<dbReference type="GO" id="GO:0009166">
    <property type="term" value="P:nucleotide catabolic process"/>
    <property type="evidence" value="ECO:0007669"/>
    <property type="project" value="InterPro"/>
</dbReference>
<evidence type="ECO:0000313" key="5">
    <source>
        <dbReference type="EMBL" id="RUO34236.1"/>
    </source>
</evidence>
<dbReference type="InterPro" id="IPR004843">
    <property type="entry name" value="Calcineurin-like_PHP"/>
</dbReference>
<feature type="signal peptide" evidence="2">
    <location>
        <begin position="1"/>
        <end position="25"/>
    </location>
</feature>
<dbReference type="EMBL" id="PIPM01000004">
    <property type="protein sequence ID" value="RUO34236.1"/>
    <property type="molecule type" value="Genomic_DNA"/>
</dbReference>
<sequence>MIDGKYTQKRWFWILALGWILTACAPAPEPDVSAEPFTLTIAHINDTHSAFDPVRARFWLQDEVIYNEFGGHPRLLERAESYRAIAERENQPLLFLHGGDAWQGSAYFKLNEGRMNADILSRMGIDAMALGNHEFDLNNRLLNAFLDTINFPVLAANIDTSADADLRDQQNLKPYVIFAFDGFEKERLEQAPLYPDGRQLVGVFGIALDDMPNISPNTGDVVFFDMVESAQATVDELTALGIDKIIAVTHVGHAVDVDIASRVNGIDAIVGGHSHTLLGDFSNLNLGHGGEYAARVMNPDGAQWTCVVQAGEYAQAIGRVHLTFNAEGQLEACEGGNTLLSNDTFYSENQRTDETRLDAIDHERVVDFIEQQANIAIVSEHADLRAHIDSVYKPAVEAAYGEVIGMAAQGLRHVRRPGDGASDEHGSEVAPLVAYAQYWWAARDEVAELTGMSVDFSLVGAGGIRMSIPEGEVREGDITLELLPFSNFLAVVPLTGAEVVRLLTDVINETLPEGSHAGKFPYGGNLRFAFDELDPGVRGAITQIEVNRGTLADPQWEPLERDGTYHVVMNSYNATGNDGWTILYESQRESSGRVDLAYVDGELRAFPVERIVSSDGRLRVVYADEEIACDREAVICNTDAIAVVEFIRQQWDTITPLPDPTVTLRRAE</sequence>
<dbReference type="Gene3D" id="3.90.780.10">
    <property type="entry name" value="5'-Nucleotidase, C-terminal domain"/>
    <property type="match status" value="1"/>
</dbReference>
<evidence type="ECO:0000256" key="1">
    <source>
        <dbReference type="ARBA" id="ARBA00022729"/>
    </source>
</evidence>
<dbReference type="GO" id="GO:0030288">
    <property type="term" value="C:outer membrane-bounded periplasmic space"/>
    <property type="evidence" value="ECO:0007669"/>
    <property type="project" value="TreeGrafter"/>
</dbReference>
<evidence type="ECO:0000313" key="6">
    <source>
        <dbReference type="Proteomes" id="UP000288405"/>
    </source>
</evidence>
<keyword evidence="6" id="KW-1185">Reference proteome</keyword>
<feature type="chain" id="PRO_5018814920" evidence="2">
    <location>
        <begin position="26"/>
        <end position="668"/>
    </location>
</feature>
<organism evidence="5 6">
    <name type="scientific">Aliidiomarina sanyensis</name>
    <dbReference type="NCBI Taxonomy" id="1249555"/>
    <lineage>
        <taxon>Bacteria</taxon>
        <taxon>Pseudomonadati</taxon>
        <taxon>Pseudomonadota</taxon>
        <taxon>Gammaproteobacteria</taxon>
        <taxon>Alteromonadales</taxon>
        <taxon>Idiomarinaceae</taxon>
        <taxon>Aliidiomarina</taxon>
    </lineage>
</organism>
<dbReference type="GO" id="GO:0008768">
    <property type="term" value="F:UDP-sugar diphosphatase activity"/>
    <property type="evidence" value="ECO:0007669"/>
    <property type="project" value="TreeGrafter"/>
</dbReference>
<protein>
    <submittedName>
        <fullName evidence="5">Bifunctional metallophosphatase/5'-nucleotidase</fullName>
    </submittedName>
</protein>
<dbReference type="SUPFAM" id="SSF55816">
    <property type="entry name" value="5'-nucleotidase (syn. UDP-sugar hydrolase), C-terminal domain"/>
    <property type="match status" value="1"/>
</dbReference>
<proteinExistence type="inferred from homology"/>
<gene>
    <name evidence="5" type="ORF">CWE11_05775</name>
</gene>
<dbReference type="Gene3D" id="3.60.21.10">
    <property type="match status" value="1"/>
</dbReference>
<keyword evidence="1 2" id="KW-0732">Signal</keyword>
<dbReference type="InterPro" id="IPR006179">
    <property type="entry name" value="5_nucleotidase/apyrase"/>
</dbReference>
<keyword evidence="2" id="KW-0378">Hydrolase</keyword>
<dbReference type="PROSITE" id="PS51257">
    <property type="entry name" value="PROKAR_LIPOPROTEIN"/>
    <property type="match status" value="1"/>
</dbReference>
<dbReference type="OrthoDB" id="9803927at2"/>
<dbReference type="GO" id="GO:0000166">
    <property type="term" value="F:nucleotide binding"/>
    <property type="evidence" value="ECO:0007669"/>
    <property type="project" value="UniProtKB-KW"/>
</dbReference>
<dbReference type="RefSeq" id="WP_126776653.1">
    <property type="nucleotide sequence ID" value="NZ_PIPM01000004.1"/>
</dbReference>
<dbReference type="GO" id="GO:0008253">
    <property type="term" value="F:5'-nucleotidase activity"/>
    <property type="evidence" value="ECO:0007669"/>
    <property type="project" value="TreeGrafter"/>
</dbReference>
<dbReference type="PANTHER" id="PTHR11575">
    <property type="entry name" value="5'-NUCLEOTIDASE-RELATED"/>
    <property type="match status" value="1"/>
</dbReference>
<reference evidence="5 6" key="1">
    <citation type="journal article" date="2011" name="Front. Microbiol.">
        <title>Genomic signatures of strain selection and enhancement in Bacillus atrophaeus var. globigii, a historical biowarfare simulant.</title>
        <authorList>
            <person name="Gibbons H.S."/>
            <person name="Broomall S.M."/>
            <person name="McNew L.A."/>
            <person name="Daligault H."/>
            <person name="Chapman C."/>
            <person name="Bruce D."/>
            <person name="Karavis M."/>
            <person name="Krepps M."/>
            <person name="McGregor P.A."/>
            <person name="Hong C."/>
            <person name="Park K.H."/>
            <person name="Akmal A."/>
            <person name="Feldman A."/>
            <person name="Lin J.S."/>
            <person name="Chang W.E."/>
            <person name="Higgs B.W."/>
            <person name="Demirev P."/>
            <person name="Lindquist J."/>
            <person name="Liem A."/>
            <person name="Fochler E."/>
            <person name="Read T.D."/>
            <person name="Tapia R."/>
            <person name="Johnson S."/>
            <person name="Bishop-Lilly K.A."/>
            <person name="Detter C."/>
            <person name="Han C."/>
            <person name="Sozhamannan S."/>
            <person name="Rosenzweig C.N."/>
            <person name="Skowronski E.W."/>
        </authorList>
    </citation>
    <scope>NUCLEOTIDE SEQUENCE [LARGE SCALE GENOMIC DNA]</scope>
    <source>
        <strain evidence="5 6">GYP-17</strain>
    </source>
</reference>
<feature type="domain" description="Calcineurin-like phosphoesterase" evidence="3">
    <location>
        <begin position="40"/>
        <end position="276"/>
    </location>
</feature>
<dbReference type="Pfam" id="PF02872">
    <property type="entry name" value="5_nucleotid_C"/>
    <property type="match status" value="1"/>
</dbReference>
<comment type="similarity">
    <text evidence="2">Belongs to the 5'-nucleotidase family.</text>
</comment>
<keyword evidence="2" id="KW-0547">Nucleotide-binding</keyword>
<evidence type="ECO:0000259" key="3">
    <source>
        <dbReference type="Pfam" id="PF00149"/>
    </source>
</evidence>
<feature type="domain" description="5'-Nucleotidase C-terminal" evidence="4">
    <location>
        <begin position="423"/>
        <end position="583"/>
    </location>
</feature>
<dbReference type="Pfam" id="PF00149">
    <property type="entry name" value="Metallophos"/>
    <property type="match status" value="1"/>
</dbReference>
<dbReference type="InterPro" id="IPR029052">
    <property type="entry name" value="Metallo-depent_PP-like"/>
</dbReference>
<dbReference type="SUPFAM" id="SSF56300">
    <property type="entry name" value="Metallo-dependent phosphatases"/>
    <property type="match status" value="1"/>
</dbReference>
<dbReference type="Proteomes" id="UP000288405">
    <property type="component" value="Unassembled WGS sequence"/>
</dbReference>
<name>A0A432WKA4_9GAMM</name>
<dbReference type="PRINTS" id="PR01607">
    <property type="entry name" value="APYRASEFAMLY"/>
</dbReference>
<comment type="caution">
    <text evidence="5">The sequence shown here is derived from an EMBL/GenBank/DDBJ whole genome shotgun (WGS) entry which is preliminary data.</text>
</comment>
<dbReference type="AlphaFoldDB" id="A0A432WKA4"/>
<dbReference type="InterPro" id="IPR036907">
    <property type="entry name" value="5'-Nucleotdase_C_sf"/>
</dbReference>
<accession>A0A432WKA4</accession>
<dbReference type="PANTHER" id="PTHR11575:SF24">
    <property type="entry name" value="5'-NUCLEOTIDASE"/>
    <property type="match status" value="1"/>
</dbReference>
<dbReference type="InterPro" id="IPR008334">
    <property type="entry name" value="5'-Nucleotdase_C"/>
</dbReference>
<evidence type="ECO:0000259" key="4">
    <source>
        <dbReference type="Pfam" id="PF02872"/>
    </source>
</evidence>
<evidence type="ECO:0000256" key="2">
    <source>
        <dbReference type="RuleBase" id="RU362119"/>
    </source>
</evidence>